<evidence type="ECO:0000256" key="1">
    <source>
        <dbReference type="ARBA" id="ARBA00009500"/>
    </source>
</evidence>
<gene>
    <name evidence="3" type="ordered locus">MTR_4g093550</name>
</gene>
<evidence type="ECO:0000313" key="5">
    <source>
        <dbReference type="Proteomes" id="UP000002051"/>
    </source>
</evidence>
<accession>G7JV34</accession>
<dbReference type="HOGENOM" id="CLU_2402988_0_0_1"/>
<sequence>MTSICESNTNQENFSLCVAKQLFSLEKSDNIVFSPLSLQVVLSIIAAGSKGPTQQQILDFLDFKSINHVNLFVSQLVSIILKDAAPAGGLAFL</sequence>
<proteinExistence type="inferred from homology"/>
<reference evidence="4" key="3">
    <citation type="submission" date="2015-04" db="UniProtKB">
        <authorList>
            <consortium name="EnsemblPlants"/>
        </authorList>
    </citation>
    <scope>IDENTIFICATION</scope>
    <source>
        <strain evidence="4">cv. Jemalong A17</strain>
    </source>
</reference>
<protein>
    <submittedName>
        <fullName evidence="3">Serpin-ZX-like protein</fullName>
    </submittedName>
</protein>
<reference evidence="3 5" key="1">
    <citation type="journal article" date="2011" name="Nature">
        <title>The Medicago genome provides insight into the evolution of rhizobial symbioses.</title>
        <authorList>
            <person name="Young N.D."/>
            <person name="Debelle F."/>
            <person name="Oldroyd G.E."/>
            <person name="Geurts R."/>
            <person name="Cannon S.B."/>
            <person name="Udvardi M.K."/>
            <person name="Benedito V.A."/>
            <person name="Mayer K.F."/>
            <person name="Gouzy J."/>
            <person name="Schoof H."/>
            <person name="Van de Peer Y."/>
            <person name="Proost S."/>
            <person name="Cook D.R."/>
            <person name="Meyers B.C."/>
            <person name="Spannagl M."/>
            <person name="Cheung F."/>
            <person name="De Mita S."/>
            <person name="Krishnakumar V."/>
            <person name="Gundlach H."/>
            <person name="Zhou S."/>
            <person name="Mudge J."/>
            <person name="Bharti A.K."/>
            <person name="Murray J.D."/>
            <person name="Naoumkina M.A."/>
            <person name="Rosen B."/>
            <person name="Silverstein K.A."/>
            <person name="Tang H."/>
            <person name="Rombauts S."/>
            <person name="Zhao P.X."/>
            <person name="Zhou P."/>
            <person name="Barbe V."/>
            <person name="Bardou P."/>
            <person name="Bechner M."/>
            <person name="Bellec A."/>
            <person name="Berger A."/>
            <person name="Berges H."/>
            <person name="Bidwell S."/>
            <person name="Bisseling T."/>
            <person name="Choisne N."/>
            <person name="Couloux A."/>
            <person name="Denny R."/>
            <person name="Deshpande S."/>
            <person name="Dai X."/>
            <person name="Doyle J.J."/>
            <person name="Dudez A.M."/>
            <person name="Farmer A.D."/>
            <person name="Fouteau S."/>
            <person name="Franken C."/>
            <person name="Gibelin C."/>
            <person name="Gish J."/>
            <person name="Goldstein S."/>
            <person name="Gonzalez A.J."/>
            <person name="Green P.J."/>
            <person name="Hallab A."/>
            <person name="Hartog M."/>
            <person name="Hua A."/>
            <person name="Humphray S.J."/>
            <person name="Jeong D.H."/>
            <person name="Jing Y."/>
            <person name="Jocker A."/>
            <person name="Kenton S.M."/>
            <person name="Kim D.J."/>
            <person name="Klee K."/>
            <person name="Lai H."/>
            <person name="Lang C."/>
            <person name="Lin S."/>
            <person name="Macmil S.L."/>
            <person name="Magdelenat G."/>
            <person name="Matthews L."/>
            <person name="McCorrison J."/>
            <person name="Monaghan E.L."/>
            <person name="Mun J.H."/>
            <person name="Najar F.Z."/>
            <person name="Nicholson C."/>
            <person name="Noirot C."/>
            <person name="O'Bleness M."/>
            <person name="Paule C.R."/>
            <person name="Poulain J."/>
            <person name="Prion F."/>
            <person name="Qin B."/>
            <person name="Qu C."/>
            <person name="Retzel E.F."/>
            <person name="Riddle C."/>
            <person name="Sallet E."/>
            <person name="Samain S."/>
            <person name="Samson N."/>
            <person name="Sanders I."/>
            <person name="Saurat O."/>
            <person name="Scarpelli C."/>
            <person name="Schiex T."/>
            <person name="Segurens B."/>
            <person name="Severin A.J."/>
            <person name="Sherrier D.J."/>
            <person name="Shi R."/>
            <person name="Sims S."/>
            <person name="Singer S.R."/>
            <person name="Sinharoy S."/>
            <person name="Sterck L."/>
            <person name="Viollet A."/>
            <person name="Wang B.B."/>
            <person name="Wang K."/>
            <person name="Wang M."/>
            <person name="Wang X."/>
            <person name="Warfsmann J."/>
            <person name="Weissenbach J."/>
            <person name="White D.D."/>
            <person name="White J.D."/>
            <person name="Wiley G.B."/>
            <person name="Wincker P."/>
            <person name="Xing Y."/>
            <person name="Yang L."/>
            <person name="Yao Z."/>
            <person name="Ying F."/>
            <person name="Zhai J."/>
            <person name="Zhou L."/>
            <person name="Zuber A."/>
            <person name="Denarie J."/>
            <person name="Dixon R.A."/>
            <person name="May G.D."/>
            <person name="Schwartz D.C."/>
            <person name="Rogers J."/>
            <person name="Quetier F."/>
            <person name="Town C.D."/>
            <person name="Roe B.A."/>
        </authorList>
    </citation>
    <scope>NUCLEOTIDE SEQUENCE [LARGE SCALE GENOMIC DNA]</scope>
    <source>
        <strain evidence="3">A17</strain>
        <strain evidence="4 5">cv. Jemalong A17</strain>
    </source>
</reference>
<evidence type="ECO:0000313" key="3">
    <source>
        <dbReference type="EMBL" id="AES90582.1"/>
    </source>
</evidence>
<dbReference type="Gene3D" id="3.30.497.10">
    <property type="entry name" value="Antithrombin, subunit I, domain 2"/>
    <property type="match status" value="1"/>
</dbReference>
<dbReference type="InterPro" id="IPR036186">
    <property type="entry name" value="Serpin_sf"/>
</dbReference>
<dbReference type="EMBL" id="CM001220">
    <property type="protein sequence ID" value="AES90582.1"/>
    <property type="molecule type" value="Genomic_DNA"/>
</dbReference>
<evidence type="ECO:0000313" key="4">
    <source>
        <dbReference type="EnsemblPlants" id="AES90582"/>
    </source>
</evidence>
<dbReference type="STRING" id="3880.G7JV34"/>
<keyword evidence="5" id="KW-1185">Reference proteome</keyword>
<dbReference type="PaxDb" id="3880-AES90582"/>
<dbReference type="Pfam" id="PF00079">
    <property type="entry name" value="Serpin"/>
    <property type="match status" value="1"/>
</dbReference>
<dbReference type="SUPFAM" id="SSF56574">
    <property type="entry name" value="Serpins"/>
    <property type="match status" value="1"/>
</dbReference>
<feature type="domain" description="Serpin" evidence="2">
    <location>
        <begin position="10"/>
        <end position="77"/>
    </location>
</feature>
<dbReference type="Proteomes" id="UP000002051">
    <property type="component" value="Chromosome 4"/>
</dbReference>
<dbReference type="InterPro" id="IPR023796">
    <property type="entry name" value="Serpin_dom"/>
</dbReference>
<dbReference type="OMA" id="FSLCVAK"/>
<organism evidence="3 5">
    <name type="scientific">Medicago truncatula</name>
    <name type="common">Barrel medic</name>
    <name type="synonym">Medicago tribuloides</name>
    <dbReference type="NCBI Taxonomy" id="3880"/>
    <lineage>
        <taxon>Eukaryota</taxon>
        <taxon>Viridiplantae</taxon>
        <taxon>Streptophyta</taxon>
        <taxon>Embryophyta</taxon>
        <taxon>Tracheophyta</taxon>
        <taxon>Spermatophyta</taxon>
        <taxon>Magnoliopsida</taxon>
        <taxon>eudicotyledons</taxon>
        <taxon>Gunneridae</taxon>
        <taxon>Pentapetalae</taxon>
        <taxon>rosids</taxon>
        <taxon>fabids</taxon>
        <taxon>Fabales</taxon>
        <taxon>Fabaceae</taxon>
        <taxon>Papilionoideae</taxon>
        <taxon>50 kb inversion clade</taxon>
        <taxon>NPAAA clade</taxon>
        <taxon>Hologalegina</taxon>
        <taxon>IRL clade</taxon>
        <taxon>Trifolieae</taxon>
        <taxon>Medicago</taxon>
    </lineage>
</organism>
<evidence type="ECO:0000259" key="2">
    <source>
        <dbReference type="Pfam" id="PF00079"/>
    </source>
</evidence>
<dbReference type="eggNOG" id="KOG2392">
    <property type="taxonomic scope" value="Eukaryota"/>
</dbReference>
<reference evidence="3 5" key="2">
    <citation type="journal article" date="2014" name="BMC Genomics">
        <title>An improved genome release (version Mt4.0) for the model legume Medicago truncatula.</title>
        <authorList>
            <person name="Tang H."/>
            <person name="Krishnakumar V."/>
            <person name="Bidwell S."/>
            <person name="Rosen B."/>
            <person name="Chan A."/>
            <person name="Zhou S."/>
            <person name="Gentzbittel L."/>
            <person name="Childs K.L."/>
            <person name="Yandell M."/>
            <person name="Gundlach H."/>
            <person name="Mayer K.F."/>
            <person name="Schwartz D.C."/>
            <person name="Town C.D."/>
        </authorList>
    </citation>
    <scope>GENOME REANNOTATION</scope>
    <source>
        <strain evidence="4 5">cv. Jemalong A17</strain>
    </source>
</reference>
<dbReference type="EnsemblPlants" id="AES90582">
    <property type="protein sequence ID" value="AES90582"/>
    <property type="gene ID" value="MTR_4g093550"/>
</dbReference>
<dbReference type="AlphaFoldDB" id="G7JV34"/>
<comment type="similarity">
    <text evidence="1">Belongs to the serpin family.</text>
</comment>
<name>G7JV34_MEDTR</name>
<dbReference type="InterPro" id="IPR042178">
    <property type="entry name" value="Serpin_sf_1"/>
</dbReference>